<gene>
    <name evidence="1" type="ORF">TeGR_g4403</name>
</gene>
<sequence>MLGSSDATSDMSVFIVTQSYCLFKSTIWELLTTISSPPELLMPPRDFASDSLVEANQKITARNQRRESPMLFADLLRERLVESLNSGIKSNLVLNVASVGLAAAVLTAAA</sequence>
<accession>A0ABQ6N2F6</accession>
<evidence type="ECO:0000313" key="2">
    <source>
        <dbReference type="Proteomes" id="UP001165060"/>
    </source>
</evidence>
<name>A0ABQ6N2F6_9STRA</name>
<proteinExistence type="predicted"/>
<dbReference type="EMBL" id="BRYB01003503">
    <property type="protein sequence ID" value="GMI37900.1"/>
    <property type="molecule type" value="Genomic_DNA"/>
</dbReference>
<reference evidence="1 2" key="1">
    <citation type="journal article" date="2023" name="Commun. Biol.">
        <title>Genome analysis of Parmales, the sister group of diatoms, reveals the evolutionary specialization of diatoms from phago-mixotrophs to photoautotrophs.</title>
        <authorList>
            <person name="Ban H."/>
            <person name="Sato S."/>
            <person name="Yoshikawa S."/>
            <person name="Yamada K."/>
            <person name="Nakamura Y."/>
            <person name="Ichinomiya M."/>
            <person name="Sato N."/>
            <person name="Blanc-Mathieu R."/>
            <person name="Endo H."/>
            <person name="Kuwata A."/>
            <person name="Ogata H."/>
        </authorList>
    </citation>
    <scope>NUCLEOTIDE SEQUENCE [LARGE SCALE GENOMIC DNA]</scope>
</reference>
<protein>
    <submittedName>
        <fullName evidence="1">Uncharacterized protein</fullName>
    </submittedName>
</protein>
<comment type="caution">
    <text evidence="1">The sequence shown here is derived from an EMBL/GenBank/DDBJ whole genome shotgun (WGS) entry which is preliminary data.</text>
</comment>
<organism evidence="1 2">
    <name type="scientific">Tetraparma gracilis</name>
    <dbReference type="NCBI Taxonomy" id="2962635"/>
    <lineage>
        <taxon>Eukaryota</taxon>
        <taxon>Sar</taxon>
        <taxon>Stramenopiles</taxon>
        <taxon>Ochrophyta</taxon>
        <taxon>Bolidophyceae</taxon>
        <taxon>Parmales</taxon>
        <taxon>Triparmaceae</taxon>
        <taxon>Tetraparma</taxon>
    </lineage>
</organism>
<evidence type="ECO:0000313" key="1">
    <source>
        <dbReference type="EMBL" id="GMI37900.1"/>
    </source>
</evidence>
<dbReference type="Proteomes" id="UP001165060">
    <property type="component" value="Unassembled WGS sequence"/>
</dbReference>
<keyword evidence="2" id="KW-1185">Reference proteome</keyword>